<dbReference type="SMART" id="SM00278">
    <property type="entry name" value="HhH1"/>
    <property type="match status" value="3"/>
</dbReference>
<dbReference type="SUPFAM" id="SSF50249">
    <property type="entry name" value="Nucleic acid-binding proteins"/>
    <property type="match status" value="1"/>
</dbReference>
<evidence type="ECO:0000256" key="9">
    <source>
        <dbReference type="ARBA" id="ARBA00022842"/>
    </source>
</evidence>
<dbReference type="GO" id="GO:0003911">
    <property type="term" value="F:DNA ligase (NAD+) activity"/>
    <property type="evidence" value="ECO:0007669"/>
    <property type="project" value="UniProtKB-UniRule"/>
</dbReference>
<feature type="domain" description="BRCT" evidence="17">
    <location>
        <begin position="666"/>
        <end position="743"/>
    </location>
</feature>
<keyword evidence="10 14" id="KW-0520">NAD</keyword>
<dbReference type="PIRSF" id="PIRSF001604">
    <property type="entry name" value="LigA"/>
    <property type="match status" value="1"/>
</dbReference>
<evidence type="ECO:0000256" key="2">
    <source>
        <dbReference type="ARBA" id="ARBA00012722"/>
    </source>
</evidence>
<feature type="active site" description="N6-AMP-lysine intermediate" evidence="14">
    <location>
        <position position="144"/>
    </location>
</feature>
<dbReference type="InterPro" id="IPR010994">
    <property type="entry name" value="RuvA_2-like"/>
</dbReference>
<dbReference type="NCBIfam" id="NF005932">
    <property type="entry name" value="PRK07956.1"/>
    <property type="match status" value="1"/>
</dbReference>
<dbReference type="SUPFAM" id="SSF56091">
    <property type="entry name" value="DNA ligase/mRNA capping enzyme, catalytic domain"/>
    <property type="match status" value="1"/>
</dbReference>
<evidence type="ECO:0000313" key="19">
    <source>
        <dbReference type="Proteomes" id="UP000176915"/>
    </source>
</evidence>
<dbReference type="GO" id="GO:0006260">
    <property type="term" value="P:DNA replication"/>
    <property type="evidence" value="ECO:0007669"/>
    <property type="project" value="UniProtKB-KW"/>
</dbReference>
<feature type="binding site" evidence="14">
    <location>
        <position position="489"/>
    </location>
    <ligand>
        <name>Zn(2+)</name>
        <dbReference type="ChEBI" id="CHEBI:29105"/>
    </ligand>
</feature>
<dbReference type="Pfam" id="PF03119">
    <property type="entry name" value="DNA_ligase_ZBD"/>
    <property type="match status" value="1"/>
</dbReference>
<keyword evidence="8 14" id="KW-0862">Zinc</keyword>
<proteinExistence type="inferred from homology"/>
<comment type="function">
    <text evidence="1 14">DNA ligase that catalyzes the formation of phosphodiester linkages between 5'-phosphoryl and 3'-hydroxyl groups in double-stranded DNA using NAD as a coenzyme and as the energy source for the reaction. It is essential for DNA replication and repair of damaged DNA.</text>
</comment>
<dbReference type="NCBIfam" id="TIGR00575">
    <property type="entry name" value="dnlj"/>
    <property type="match status" value="1"/>
</dbReference>
<keyword evidence="9 14" id="KW-0460">Magnesium</keyword>
<evidence type="ECO:0000259" key="17">
    <source>
        <dbReference type="PROSITE" id="PS50172"/>
    </source>
</evidence>
<dbReference type="GO" id="GO:0046872">
    <property type="term" value="F:metal ion binding"/>
    <property type="evidence" value="ECO:0007669"/>
    <property type="project" value="UniProtKB-KW"/>
</dbReference>
<feature type="region of interest" description="Disordered" evidence="16">
    <location>
        <begin position="102"/>
        <end position="133"/>
    </location>
</feature>
<dbReference type="Gene3D" id="1.10.287.610">
    <property type="entry name" value="Helix hairpin bin"/>
    <property type="match status" value="1"/>
</dbReference>
<evidence type="ECO:0000256" key="4">
    <source>
        <dbReference type="ARBA" id="ARBA00022598"/>
    </source>
</evidence>
<evidence type="ECO:0000256" key="3">
    <source>
        <dbReference type="ARBA" id="ARBA00013308"/>
    </source>
</evidence>
<evidence type="ECO:0000256" key="14">
    <source>
        <dbReference type="HAMAP-Rule" id="MF_01588"/>
    </source>
</evidence>
<dbReference type="InterPro" id="IPR013839">
    <property type="entry name" value="DNAligase_adenylation"/>
</dbReference>
<dbReference type="Gene3D" id="1.10.150.20">
    <property type="entry name" value="5' to 3' exonuclease, C-terminal subdomain"/>
    <property type="match status" value="2"/>
</dbReference>
<dbReference type="Gene3D" id="3.30.470.30">
    <property type="entry name" value="DNA ligase/mRNA capping enzyme"/>
    <property type="match status" value="1"/>
</dbReference>
<dbReference type="FunFam" id="1.10.150.20:FF:000007">
    <property type="entry name" value="DNA ligase"/>
    <property type="match status" value="1"/>
</dbReference>
<name>A0A1F5SZG3_9BACT</name>
<dbReference type="GO" id="GO:0005829">
    <property type="term" value="C:cytosol"/>
    <property type="evidence" value="ECO:0007669"/>
    <property type="project" value="TreeGrafter"/>
</dbReference>
<feature type="binding site" evidence="14">
    <location>
        <position position="142"/>
    </location>
    <ligand>
        <name>NAD(+)</name>
        <dbReference type="ChEBI" id="CHEBI:57540"/>
    </ligand>
</feature>
<dbReference type="Pfam" id="PF12826">
    <property type="entry name" value="HHH_2"/>
    <property type="match status" value="2"/>
</dbReference>
<dbReference type="GO" id="GO:0003677">
    <property type="term" value="F:DNA binding"/>
    <property type="evidence" value="ECO:0007669"/>
    <property type="project" value="InterPro"/>
</dbReference>
<keyword evidence="6 14" id="KW-0479">Metal-binding</keyword>
<keyword evidence="5 14" id="KW-0235">DNA replication</keyword>
<dbReference type="InterPro" id="IPR001357">
    <property type="entry name" value="BRCT_dom"/>
</dbReference>
<evidence type="ECO:0000256" key="11">
    <source>
        <dbReference type="ARBA" id="ARBA00023204"/>
    </source>
</evidence>
<dbReference type="SUPFAM" id="SSF47781">
    <property type="entry name" value="RuvA domain 2-like"/>
    <property type="match status" value="1"/>
</dbReference>
<dbReference type="InterPro" id="IPR004150">
    <property type="entry name" value="NAD_DNA_ligase_OB"/>
</dbReference>
<dbReference type="PROSITE" id="PS50172">
    <property type="entry name" value="BRCT"/>
    <property type="match status" value="1"/>
</dbReference>
<feature type="binding site" evidence="14">
    <location>
        <position position="372"/>
    </location>
    <ligand>
        <name>NAD(+)</name>
        <dbReference type="ChEBI" id="CHEBI:57540"/>
    </ligand>
</feature>
<evidence type="ECO:0000256" key="1">
    <source>
        <dbReference type="ARBA" id="ARBA00004067"/>
    </source>
</evidence>
<gene>
    <name evidence="14" type="primary">ligA</name>
    <name evidence="18" type="ORF">A3H09_01290</name>
</gene>
<keyword evidence="14" id="KW-0464">Manganese</keyword>
<dbReference type="Pfam" id="PF14520">
    <property type="entry name" value="HHH_5"/>
    <property type="match status" value="1"/>
</dbReference>
<organism evidence="18 19">
    <name type="scientific">Candidatus Falkowbacteria bacterium RIFCSPLOWO2_12_FULL_45_13</name>
    <dbReference type="NCBI Taxonomy" id="1797991"/>
    <lineage>
        <taxon>Bacteria</taxon>
        <taxon>Candidatus Falkowiibacteriota</taxon>
    </lineage>
</organism>
<evidence type="ECO:0000256" key="16">
    <source>
        <dbReference type="SAM" id="MobiDB-lite"/>
    </source>
</evidence>
<feature type="binding site" evidence="14">
    <location>
        <position position="484"/>
    </location>
    <ligand>
        <name>Zn(2+)</name>
        <dbReference type="ChEBI" id="CHEBI:29105"/>
    </ligand>
</feature>
<feature type="binding site" evidence="14">
    <location>
        <position position="469"/>
    </location>
    <ligand>
        <name>Zn(2+)</name>
        <dbReference type="ChEBI" id="CHEBI:29105"/>
    </ligand>
</feature>
<protein>
    <recommendedName>
        <fullName evidence="3 14">DNA ligase</fullName>
        <ecNumber evidence="2 14">6.5.1.2</ecNumber>
    </recommendedName>
    <alternativeName>
        <fullName evidence="14">Polydeoxyribonucleotide synthase [NAD(+)]</fullName>
    </alternativeName>
</protein>
<dbReference type="Gene3D" id="6.20.10.30">
    <property type="match status" value="1"/>
</dbReference>
<comment type="catalytic activity">
    <reaction evidence="12 14 15">
        <text>NAD(+) + (deoxyribonucleotide)n-3'-hydroxyl + 5'-phospho-(deoxyribonucleotide)m = (deoxyribonucleotide)n+m + AMP + beta-nicotinamide D-nucleotide.</text>
        <dbReference type="EC" id="6.5.1.2"/>
    </reaction>
</comment>
<dbReference type="Gene3D" id="2.40.50.140">
    <property type="entry name" value="Nucleic acid-binding proteins"/>
    <property type="match status" value="1"/>
</dbReference>
<dbReference type="SUPFAM" id="SSF52113">
    <property type="entry name" value="BRCT domain"/>
    <property type="match status" value="1"/>
</dbReference>
<dbReference type="InterPro" id="IPR012340">
    <property type="entry name" value="NA-bd_OB-fold"/>
</dbReference>
<keyword evidence="11 14" id="KW-0234">DNA repair</keyword>
<evidence type="ECO:0000256" key="8">
    <source>
        <dbReference type="ARBA" id="ARBA00022833"/>
    </source>
</evidence>
<evidence type="ECO:0000256" key="5">
    <source>
        <dbReference type="ARBA" id="ARBA00022705"/>
    </source>
</evidence>
<feature type="binding site" evidence="14">
    <location>
        <position position="165"/>
    </location>
    <ligand>
        <name>NAD(+)</name>
        <dbReference type="ChEBI" id="CHEBI:57540"/>
    </ligand>
</feature>
<comment type="similarity">
    <text evidence="13 14">Belongs to the NAD-dependent DNA ligase family. LigA subfamily.</text>
</comment>
<dbReference type="InterPro" id="IPR036420">
    <property type="entry name" value="BRCT_dom_sf"/>
</dbReference>
<dbReference type="Gene3D" id="3.40.50.10190">
    <property type="entry name" value="BRCT domain"/>
    <property type="match status" value="1"/>
</dbReference>
<comment type="cofactor">
    <cofactor evidence="14">
        <name>Mg(2+)</name>
        <dbReference type="ChEBI" id="CHEBI:18420"/>
    </cofactor>
    <cofactor evidence="14">
        <name>Mn(2+)</name>
        <dbReference type="ChEBI" id="CHEBI:29035"/>
    </cofactor>
</comment>
<dbReference type="CDD" id="cd17748">
    <property type="entry name" value="BRCT_DNA_ligase_like"/>
    <property type="match status" value="1"/>
</dbReference>
<keyword evidence="7 14" id="KW-0227">DNA damage</keyword>
<dbReference type="Pfam" id="PF00533">
    <property type="entry name" value="BRCT"/>
    <property type="match status" value="1"/>
</dbReference>
<evidence type="ECO:0000256" key="13">
    <source>
        <dbReference type="ARBA" id="ARBA00060881"/>
    </source>
</evidence>
<reference evidence="18 19" key="1">
    <citation type="journal article" date="2016" name="Nat. Commun.">
        <title>Thousands of microbial genomes shed light on interconnected biogeochemical processes in an aquifer system.</title>
        <authorList>
            <person name="Anantharaman K."/>
            <person name="Brown C.T."/>
            <person name="Hug L.A."/>
            <person name="Sharon I."/>
            <person name="Castelle C.J."/>
            <person name="Probst A.J."/>
            <person name="Thomas B.C."/>
            <person name="Singh A."/>
            <person name="Wilkins M.J."/>
            <person name="Karaoz U."/>
            <person name="Brodie E.L."/>
            <person name="Williams K.H."/>
            <person name="Hubbard S.S."/>
            <person name="Banfield J.F."/>
        </authorList>
    </citation>
    <scope>NUCLEOTIDE SEQUENCE [LARGE SCALE GENOMIC DNA]</scope>
</reference>
<dbReference type="InterPro" id="IPR018239">
    <property type="entry name" value="DNA_ligase_AS"/>
</dbReference>
<dbReference type="Pfam" id="PF01653">
    <property type="entry name" value="DNA_ligase_aden"/>
    <property type="match status" value="1"/>
</dbReference>
<dbReference type="InterPro" id="IPR041663">
    <property type="entry name" value="DisA/LigA_HHH"/>
</dbReference>
<evidence type="ECO:0000256" key="12">
    <source>
        <dbReference type="ARBA" id="ARBA00034005"/>
    </source>
</evidence>
<dbReference type="InterPro" id="IPR003583">
    <property type="entry name" value="Hlx-hairpin-Hlx_DNA-bd_motif"/>
</dbReference>
<feature type="binding site" evidence="14">
    <location>
        <begin position="83"/>
        <end position="84"/>
    </location>
    <ligand>
        <name>NAD(+)</name>
        <dbReference type="ChEBI" id="CHEBI:57540"/>
    </ligand>
</feature>
<dbReference type="InterPro" id="IPR004149">
    <property type="entry name" value="Znf_DNAligase_C4"/>
</dbReference>
<evidence type="ECO:0000256" key="7">
    <source>
        <dbReference type="ARBA" id="ARBA00022763"/>
    </source>
</evidence>
<dbReference type="EC" id="6.5.1.2" evidence="2 14"/>
<dbReference type="InterPro" id="IPR033136">
    <property type="entry name" value="DNA_ligase_CS"/>
</dbReference>
<dbReference type="HAMAP" id="MF_01588">
    <property type="entry name" value="DNA_ligase_A"/>
    <property type="match status" value="1"/>
</dbReference>
<feature type="binding site" evidence="14">
    <location>
        <position position="466"/>
    </location>
    <ligand>
        <name>Zn(2+)</name>
        <dbReference type="ChEBI" id="CHEBI:29105"/>
    </ligand>
</feature>
<evidence type="ECO:0000256" key="6">
    <source>
        <dbReference type="ARBA" id="ARBA00022723"/>
    </source>
</evidence>
<dbReference type="PROSITE" id="PS01055">
    <property type="entry name" value="DNA_LIGASE_N1"/>
    <property type="match status" value="1"/>
</dbReference>
<evidence type="ECO:0000256" key="10">
    <source>
        <dbReference type="ARBA" id="ARBA00023027"/>
    </source>
</evidence>
<dbReference type="SMART" id="SM00292">
    <property type="entry name" value="BRCT"/>
    <property type="match status" value="1"/>
</dbReference>
<dbReference type="PANTHER" id="PTHR23389">
    <property type="entry name" value="CHROMOSOME TRANSMISSION FIDELITY FACTOR 18"/>
    <property type="match status" value="1"/>
</dbReference>
<sequence>MDKTQVKKRIEKLKQEIEKYRYAYHVLDKSLISDAAQDSLKNELQKLENEHSEFITPDSPTQRMAGQPLDKFNKVRHSTPMTSLFDAFSREDMHDWEKRMKKIINPTTSPEPSLSKGEGGIRERRGSSPPYEGGVRGGYYAELKLDGLAVALVYEKGRFITGATRGDGRVGEDVTQNLKTIEAIPLVLRRPENRELKNIGLSGPAIKIFYQALAAGRLEARGEAIMTNKVFKELNLENKKAGKPLLANPRNAAAGSIRQLDSKLTASRRLDCYIYSLLPPLIWSAGGAGEEGFFNSHEQEHKLAELLGFKVLKQNKLCLNLDEAIKYHDYWEKRRDQVPFDCDGVVIVVNDLKLWPKLGFVGKGPRFMMAYKFAAEEATTKIKDVIWQVGRTGVLTPTAELTPVSIYGVTVSRATLHNLDEINRLGIKIGDTVIIERAGDVIPKVVKVLPNLRVGAEKAIKAPLECPMCGGWVERVKNEVAYRCVNKNCYAVNLRRLRHWAGKNTIDIEGLGPKIIEQLVKQGLVRDPSDFYKLTAGDLIPLERFAEKSADNLIKAISARKEVDLVRLLYALGIRHVGEETAQFLAKQFSIFNFSAQGGSACGGQFSIKDLIKYFVEMSSEKLQKLPDVGPVVAKSIYDWFHDKHNLELLRKLAANGLTIKSPAGQAEEKLAGKVFVLTGGLDKLTRDQAKAKIRELGGEVSSSVSKNTDYVVAGAEPGGKLEKAKKLGVKVIDEEEFLKLLG</sequence>
<dbReference type="GO" id="GO:0006281">
    <property type="term" value="P:DNA repair"/>
    <property type="evidence" value="ECO:0007669"/>
    <property type="project" value="UniProtKB-KW"/>
</dbReference>
<dbReference type="PANTHER" id="PTHR23389:SF9">
    <property type="entry name" value="DNA LIGASE"/>
    <property type="match status" value="1"/>
</dbReference>
<dbReference type="AlphaFoldDB" id="A0A1F5SZG3"/>
<dbReference type="FunFam" id="2.40.50.140:FF:000012">
    <property type="entry name" value="DNA ligase"/>
    <property type="match status" value="1"/>
</dbReference>
<evidence type="ECO:0000313" key="18">
    <source>
        <dbReference type="EMBL" id="OGF32059.1"/>
    </source>
</evidence>
<keyword evidence="4 14" id="KW-0436">Ligase</keyword>
<dbReference type="EMBL" id="MFFY01000008">
    <property type="protein sequence ID" value="OGF32059.1"/>
    <property type="molecule type" value="Genomic_DNA"/>
</dbReference>
<accession>A0A1F5SZG3</accession>
<dbReference type="CDD" id="cd00114">
    <property type="entry name" value="LIGANc"/>
    <property type="match status" value="1"/>
</dbReference>
<dbReference type="Pfam" id="PF03120">
    <property type="entry name" value="OB_DNA_ligase"/>
    <property type="match status" value="1"/>
</dbReference>
<dbReference type="InterPro" id="IPR001679">
    <property type="entry name" value="DNA_ligase"/>
</dbReference>
<dbReference type="InterPro" id="IPR013840">
    <property type="entry name" value="DNAligase_N"/>
</dbReference>
<feature type="binding site" evidence="14">
    <location>
        <position position="223"/>
    </location>
    <ligand>
        <name>NAD(+)</name>
        <dbReference type="ChEBI" id="CHEBI:57540"/>
    </ligand>
</feature>
<dbReference type="PROSITE" id="PS01056">
    <property type="entry name" value="DNA_LIGASE_N2"/>
    <property type="match status" value="1"/>
</dbReference>
<evidence type="ECO:0000256" key="15">
    <source>
        <dbReference type="RuleBase" id="RU000618"/>
    </source>
</evidence>
<comment type="caution">
    <text evidence="18">The sequence shown here is derived from an EMBL/GenBank/DDBJ whole genome shotgun (WGS) entry which is preliminary data.</text>
</comment>
<dbReference type="SMART" id="SM00532">
    <property type="entry name" value="LIGANc"/>
    <property type="match status" value="1"/>
</dbReference>
<dbReference type="Proteomes" id="UP000176915">
    <property type="component" value="Unassembled WGS sequence"/>
</dbReference>
<comment type="caution">
    <text evidence="14">Lacks conserved residue(s) required for the propagation of feature annotation.</text>
</comment>